<name>A0A930PRT4_9MICC</name>
<dbReference type="InterPro" id="IPR055635">
    <property type="entry name" value="DUF7211"/>
</dbReference>
<accession>A0A930PRT4</accession>
<dbReference type="Pfam" id="PF23847">
    <property type="entry name" value="DUF7211"/>
    <property type="match status" value="1"/>
</dbReference>
<feature type="region of interest" description="Disordered" evidence="1">
    <location>
        <begin position="155"/>
        <end position="196"/>
    </location>
</feature>
<sequence>METSTLAHHGVKGMKWGVRKARSSSGGSVLSRLARRKANPNVGMVDALYKPQKPKVELVVDTNAAKPKESSSPGSASGLIRGKKTASISDKQLQATINRLKMDAEYSKLTRSGFQKFATRIGDKLSAEAASLAARMISKTARQFLDNAVAQARAGKTGSSAKKSEPSDSPPSAGTNVPDAPKPPKPSGGGDWFRRRWNNMASEFKRTWNGPTATTRDTNNRIYDQYGDFMFDRGSVIDENGRNVKPRKR</sequence>
<reference evidence="2" key="1">
    <citation type="submission" date="2020-04" db="EMBL/GenBank/DDBJ databases">
        <title>Deep metagenomics examines the oral microbiome during advanced dental caries in children, revealing novel taxa and co-occurrences with host molecules.</title>
        <authorList>
            <person name="Baker J.L."/>
            <person name="Morton J.T."/>
            <person name="Dinis M."/>
            <person name="Alvarez R."/>
            <person name="Tran N.C."/>
            <person name="Knight R."/>
            <person name="Edlund A."/>
        </authorList>
    </citation>
    <scope>NUCLEOTIDE SEQUENCE</scope>
    <source>
        <strain evidence="2">JCVI_29_bin.11</strain>
    </source>
</reference>
<feature type="compositionally biased region" description="Basic residues" evidence="1">
    <location>
        <begin position="9"/>
        <end position="22"/>
    </location>
</feature>
<evidence type="ECO:0000313" key="3">
    <source>
        <dbReference type="Proteomes" id="UP000713964"/>
    </source>
</evidence>
<dbReference type="AlphaFoldDB" id="A0A930PRT4"/>
<dbReference type="EMBL" id="JABZXL010000026">
    <property type="protein sequence ID" value="MBF1659804.1"/>
    <property type="molecule type" value="Genomic_DNA"/>
</dbReference>
<protein>
    <submittedName>
        <fullName evidence="2">Uncharacterized protein</fullName>
    </submittedName>
</protein>
<proteinExistence type="predicted"/>
<dbReference type="Proteomes" id="UP000713964">
    <property type="component" value="Unassembled WGS sequence"/>
</dbReference>
<evidence type="ECO:0000313" key="2">
    <source>
        <dbReference type="EMBL" id="MBF1659804.1"/>
    </source>
</evidence>
<feature type="region of interest" description="Disordered" evidence="1">
    <location>
        <begin position="1"/>
        <end position="35"/>
    </location>
</feature>
<organism evidence="2 3">
    <name type="scientific">Rothia mucilaginosa</name>
    <dbReference type="NCBI Taxonomy" id="43675"/>
    <lineage>
        <taxon>Bacteria</taxon>
        <taxon>Bacillati</taxon>
        <taxon>Actinomycetota</taxon>
        <taxon>Actinomycetes</taxon>
        <taxon>Micrococcales</taxon>
        <taxon>Micrococcaceae</taxon>
        <taxon>Rothia</taxon>
    </lineage>
</organism>
<comment type="caution">
    <text evidence="2">The sequence shown here is derived from an EMBL/GenBank/DDBJ whole genome shotgun (WGS) entry which is preliminary data.</text>
</comment>
<feature type="region of interest" description="Disordered" evidence="1">
    <location>
        <begin position="62"/>
        <end position="85"/>
    </location>
</feature>
<feature type="compositionally biased region" description="Low complexity" evidence="1">
    <location>
        <begin position="23"/>
        <end position="32"/>
    </location>
</feature>
<evidence type="ECO:0000256" key="1">
    <source>
        <dbReference type="SAM" id="MobiDB-lite"/>
    </source>
</evidence>
<gene>
    <name evidence="2" type="ORF">HXO58_08220</name>
</gene>